<name>A0A3B0ZWS1_9ZZZZ</name>
<accession>A0A3B0ZWS1</accession>
<evidence type="ECO:0000259" key="1">
    <source>
        <dbReference type="PROSITE" id="PS50110"/>
    </source>
</evidence>
<proteinExistence type="predicted"/>
<organism evidence="2">
    <name type="scientific">hydrothermal vent metagenome</name>
    <dbReference type="NCBI Taxonomy" id="652676"/>
    <lineage>
        <taxon>unclassified sequences</taxon>
        <taxon>metagenomes</taxon>
        <taxon>ecological metagenomes</taxon>
    </lineage>
</organism>
<dbReference type="EMBL" id="UOFT01000034">
    <property type="protein sequence ID" value="VAW93680.1"/>
    <property type="molecule type" value="Genomic_DNA"/>
</dbReference>
<dbReference type="Gene3D" id="3.40.50.2300">
    <property type="match status" value="1"/>
</dbReference>
<dbReference type="GO" id="GO:0000160">
    <property type="term" value="P:phosphorelay signal transduction system"/>
    <property type="evidence" value="ECO:0007669"/>
    <property type="project" value="InterPro"/>
</dbReference>
<dbReference type="PANTHER" id="PTHR44520">
    <property type="entry name" value="RESPONSE REGULATOR RCP1-RELATED"/>
    <property type="match status" value="1"/>
</dbReference>
<dbReference type="InterPro" id="IPR052893">
    <property type="entry name" value="TCS_response_regulator"/>
</dbReference>
<gene>
    <name evidence="2" type="ORF">MNBD_GAMMA23-675</name>
</gene>
<dbReference type="PROSITE" id="PS50110">
    <property type="entry name" value="RESPONSE_REGULATORY"/>
    <property type="match status" value="1"/>
</dbReference>
<dbReference type="SMART" id="SM00448">
    <property type="entry name" value="REC"/>
    <property type="match status" value="1"/>
</dbReference>
<dbReference type="CDD" id="cd17557">
    <property type="entry name" value="REC_Rcp-like"/>
    <property type="match status" value="1"/>
</dbReference>
<dbReference type="InterPro" id="IPR011006">
    <property type="entry name" value="CheY-like_superfamily"/>
</dbReference>
<reference evidence="2" key="1">
    <citation type="submission" date="2018-06" db="EMBL/GenBank/DDBJ databases">
        <authorList>
            <person name="Zhirakovskaya E."/>
        </authorList>
    </citation>
    <scope>NUCLEOTIDE SEQUENCE</scope>
</reference>
<sequence length="155" mass="17460">MIKKRLLLVEDNPDDELLTRRALKKHSEFNCVDVACDGVEALEYLSIETHLPASGAKKAASDSLPDLVLLDLKMPRLNGHEFLRYVRANPRTAHIPVIILTTSNEEKDISVSYELGANSFLRKPVDFLDFAKVIEQVSHYWLELNIPAPPLAVNQ</sequence>
<dbReference type="SUPFAM" id="SSF52172">
    <property type="entry name" value="CheY-like"/>
    <property type="match status" value="1"/>
</dbReference>
<dbReference type="AlphaFoldDB" id="A0A3B0ZWS1"/>
<dbReference type="PANTHER" id="PTHR44520:SF1">
    <property type="entry name" value="TWO-COMPONENT SYSTEM REGULATORY PROTEIN"/>
    <property type="match status" value="1"/>
</dbReference>
<feature type="domain" description="Response regulatory" evidence="1">
    <location>
        <begin position="5"/>
        <end position="138"/>
    </location>
</feature>
<dbReference type="Pfam" id="PF00072">
    <property type="entry name" value="Response_reg"/>
    <property type="match status" value="1"/>
</dbReference>
<protein>
    <recommendedName>
        <fullName evidence="1">Response regulatory domain-containing protein</fullName>
    </recommendedName>
</protein>
<dbReference type="InterPro" id="IPR001789">
    <property type="entry name" value="Sig_transdc_resp-reg_receiver"/>
</dbReference>
<evidence type="ECO:0000313" key="2">
    <source>
        <dbReference type="EMBL" id="VAW93680.1"/>
    </source>
</evidence>